<keyword evidence="2" id="KW-0812">Transmembrane</keyword>
<feature type="transmembrane region" description="Helical" evidence="2">
    <location>
        <begin position="46"/>
        <end position="68"/>
    </location>
</feature>
<comment type="caution">
    <text evidence="3">The sequence shown here is derived from an EMBL/GenBank/DDBJ whole genome shotgun (WGS) entry which is preliminary data.</text>
</comment>
<reference evidence="3 4" key="1">
    <citation type="journal article" date="2016" name="Nat. Commun.">
        <title>Thousands of microbial genomes shed light on interconnected biogeochemical processes in an aquifer system.</title>
        <authorList>
            <person name="Anantharaman K."/>
            <person name="Brown C.T."/>
            <person name="Hug L.A."/>
            <person name="Sharon I."/>
            <person name="Castelle C.J."/>
            <person name="Probst A.J."/>
            <person name="Thomas B.C."/>
            <person name="Singh A."/>
            <person name="Wilkins M.J."/>
            <person name="Karaoz U."/>
            <person name="Brodie E.L."/>
            <person name="Williams K.H."/>
            <person name="Hubbard S.S."/>
            <person name="Banfield J.F."/>
        </authorList>
    </citation>
    <scope>NUCLEOTIDE SEQUENCE [LARGE SCALE GENOMIC DNA]</scope>
</reference>
<evidence type="ECO:0000256" key="1">
    <source>
        <dbReference type="SAM" id="MobiDB-lite"/>
    </source>
</evidence>
<accession>A0A1F5GGL2</accession>
<dbReference type="AlphaFoldDB" id="A0A1F5GGL2"/>
<evidence type="ECO:0000313" key="4">
    <source>
        <dbReference type="Proteomes" id="UP000177124"/>
    </source>
</evidence>
<dbReference type="STRING" id="1797716.A3D07_01240"/>
<name>A0A1F5GGL2_9BACT</name>
<organism evidence="3 4">
    <name type="scientific">Candidatus Curtissbacteria bacterium RIFCSPHIGHO2_02_FULL_42_15</name>
    <dbReference type="NCBI Taxonomy" id="1797716"/>
    <lineage>
        <taxon>Bacteria</taxon>
        <taxon>Candidatus Curtissiibacteriota</taxon>
    </lineage>
</organism>
<dbReference type="EMBL" id="MFBF01000027">
    <property type="protein sequence ID" value="OGD90990.1"/>
    <property type="molecule type" value="Genomic_DNA"/>
</dbReference>
<gene>
    <name evidence="3" type="ORF">A3D07_01240</name>
</gene>
<feature type="region of interest" description="Disordered" evidence="1">
    <location>
        <begin position="75"/>
        <end position="112"/>
    </location>
</feature>
<evidence type="ECO:0000256" key="2">
    <source>
        <dbReference type="SAM" id="Phobius"/>
    </source>
</evidence>
<dbReference type="PROSITE" id="PS51257">
    <property type="entry name" value="PROKAR_LIPOPROTEIN"/>
    <property type="match status" value="1"/>
</dbReference>
<keyword evidence="2" id="KW-1133">Transmembrane helix</keyword>
<evidence type="ECO:0000313" key="3">
    <source>
        <dbReference type="EMBL" id="OGD90990.1"/>
    </source>
</evidence>
<keyword evidence="2" id="KW-0472">Membrane</keyword>
<dbReference type="Proteomes" id="UP000177124">
    <property type="component" value="Unassembled WGS sequence"/>
</dbReference>
<proteinExistence type="predicted"/>
<sequence length="112" mass="11786">MRKRGGDSNYPIISPGGTAQSNFFAISCLRFPIGQLLISDLEMKNIYLAVVIVIAIATIAGGLVIFLMNRASETGSINPPAPQSTQTEEEATGTPESPAILRDLGATPEALP</sequence>
<protein>
    <submittedName>
        <fullName evidence="3">Uncharacterized protein</fullName>
    </submittedName>
</protein>